<dbReference type="Proteomes" id="UP000428260">
    <property type="component" value="Chromosome"/>
</dbReference>
<dbReference type="SUPFAM" id="SSF88659">
    <property type="entry name" value="Sigma3 and sigma4 domains of RNA polymerase sigma factors"/>
    <property type="match status" value="1"/>
</dbReference>
<dbReference type="InterPro" id="IPR014284">
    <property type="entry name" value="RNA_pol_sigma-70_dom"/>
</dbReference>
<comment type="similarity">
    <text evidence="1">Belongs to the sigma-70 factor family. ECF subfamily.</text>
</comment>
<evidence type="ECO:0000259" key="6">
    <source>
        <dbReference type="Pfam" id="PF08281"/>
    </source>
</evidence>
<sequence length="187" mass="21924">MSEPNELNYWRKFLHGDSEALSNLYLLFVDDLYSYGMKIYPDESLVKDSIQDVFIGLIEKQDKLSISSNVKAYILKSLRNKILEELRTQNRRNEIKNLIFTSEENYSGYADPFFAGLEEHHKQQEILSAALKNLSKHQREAIFLKYTNNCGYEQIAEIMEISIPSARTLIYRSLKQMKQFVLKKPDK</sequence>
<evidence type="ECO:0000259" key="5">
    <source>
        <dbReference type="Pfam" id="PF04542"/>
    </source>
</evidence>
<dbReference type="Gene3D" id="1.10.10.10">
    <property type="entry name" value="Winged helix-like DNA-binding domain superfamily/Winged helix DNA-binding domain"/>
    <property type="match status" value="1"/>
</dbReference>
<keyword evidence="4" id="KW-0804">Transcription</keyword>
<gene>
    <name evidence="7" type="ORF">GM418_24235</name>
</gene>
<dbReference type="Pfam" id="PF08281">
    <property type="entry name" value="Sigma70_r4_2"/>
    <property type="match status" value="1"/>
</dbReference>
<dbReference type="InterPro" id="IPR013325">
    <property type="entry name" value="RNA_pol_sigma_r2"/>
</dbReference>
<name>A0A6I6JUD0_9BACT</name>
<dbReference type="SUPFAM" id="SSF88946">
    <property type="entry name" value="Sigma2 domain of RNA polymerase sigma factors"/>
    <property type="match status" value="1"/>
</dbReference>
<evidence type="ECO:0000256" key="4">
    <source>
        <dbReference type="ARBA" id="ARBA00023163"/>
    </source>
</evidence>
<keyword evidence="2" id="KW-0805">Transcription regulation</keyword>
<dbReference type="NCBIfam" id="TIGR02937">
    <property type="entry name" value="sigma70-ECF"/>
    <property type="match status" value="1"/>
</dbReference>
<dbReference type="InterPro" id="IPR013249">
    <property type="entry name" value="RNA_pol_sigma70_r4_t2"/>
</dbReference>
<reference evidence="7 8" key="1">
    <citation type="submission" date="2019-11" db="EMBL/GenBank/DDBJ databases">
        <authorList>
            <person name="Zheng R.K."/>
            <person name="Sun C.M."/>
        </authorList>
    </citation>
    <scope>NUCLEOTIDE SEQUENCE [LARGE SCALE GENOMIC DNA]</scope>
    <source>
        <strain evidence="7 8">WC007</strain>
    </source>
</reference>
<evidence type="ECO:0000256" key="3">
    <source>
        <dbReference type="ARBA" id="ARBA00023082"/>
    </source>
</evidence>
<dbReference type="GO" id="GO:0006352">
    <property type="term" value="P:DNA-templated transcription initiation"/>
    <property type="evidence" value="ECO:0007669"/>
    <property type="project" value="InterPro"/>
</dbReference>
<dbReference type="Gene3D" id="1.10.1740.10">
    <property type="match status" value="1"/>
</dbReference>
<dbReference type="InterPro" id="IPR007627">
    <property type="entry name" value="RNA_pol_sigma70_r2"/>
</dbReference>
<dbReference type="GO" id="GO:0003677">
    <property type="term" value="F:DNA binding"/>
    <property type="evidence" value="ECO:0007669"/>
    <property type="project" value="InterPro"/>
</dbReference>
<protein>
    <submittedName>
        <fullName evidence="7">Sigma-70 family RNA polymerase sigma factor</fullName>
    </submittedName>
</protein>
<organism evidence="7 8">
    <name type="scientific">Maribellus comscasis</name>
    <dbReference type="NCBI Taxonomy" id="2681766"/>
    <lineage>
        <taxon>Bacteria</taxon>
        <taxon>Pseudomonadati</taxon>
        <taxon>Bacteroidota</taxon>
        <taxon>Bacteroidia</taxon>
        <taxon>Marinilabiliales</taxon>
        <taxon>Prolixibacteraceae</taxon>
        <taxon>Maribellus</taxon>
    </lineage>
</organism>
<feature type="domain" description="RNA polymerase sigma-70 region 2" evidence="5">
    <location>
        <begin position="25"/>
        <end position="92"/>
    </location>
</feature>
<dbReference type="InterPro" id="IPR036388">
    <property type="entry name" value="WH-like_DNA-bd_sf"/>
</dbReference>
<accession>A0A6I6JUD0</accession>
<dbReference type="RefSeq" id="WP_158869784.1">
    <property type="nucleotide sequence ID" value="NZ_CP046401.1"/>
</dbReference>
<dbReference type="InterPro" id="IPR039425">
    <property type="entry name" value="RNA_pol_sigma-70-like"/>
</dbReference>
<dbReference type="CDD" id="cd06171">
    <property type="entry name" value="Sigma70_r4"/>
    <property type="match status" value="1"/>
</dbReference>
<dbReference type="PANTHER" id="PTHR43133">
    <property type="entry name" value="RNA POLYMERASE ECF-TYPE SIGMA FACTO"/>
    <property type="match status" value="1"/>
</dbReference>
<dbReference type="InterPro" id="IPR013324">
    <property type="entry name" value="RNA_pol_sigma_r3/r4-like"/>
</dbReference>
<dbReference type="EMBL" id="CP046401">
    <property type="protein sequence ID" value="QGY46656.1"/>
    <property type="molecule type" value="Genomic_DNA"/>
</dbReference>
<feature type="domain" description="RNA polymerase sigma factor 70 region 4 type 2" evidence="6">
    <location>
        <begin position="125"/>
        <end position="177"/>
    </location>
</feature>
<keyword evidence="3" id="KW-0731">Sigma factor</keyword>
<dbReference type="Pfam" id="PF04542">
    <property type="entry name" value="Sigma70_r2"/>
    <property type="match status" value="1"/>
</dbReference>
<dbReference type="PANTHER" id="PTHR43133:SF46">
    <property type="entry name" value="RNA POLYMERASE SIGMA-70 FACTOR ECF SUBFAMILY"/>
    <property type="match status" value="1"/>
</dbReference>
<dbReference type="KEGG" id="mcos:GM418_24235"/>
<proteinExistence type="inferred from homology"/>
<evidence type="ECO:0000256" key="2">
    <source>
        <dbReference type="ARBA" id="ARBA00023015"/>
    </source>
</evidence>
<evidence type="ECO:0000313" key="7">
    <source>
        <dbReference type="EMBL" id="QGY46656.1"/>
    </source>
</evidence>
<keyword evidence="8" id="KW-1185">Reference proteome</keyword>
<evidence type="ECO:0000256" key="1">
    <source>
        <dbReference type="ARBA" id="ARBA00010641"/>
    </source>
</evidence>
<evidence type="ECO:0000313" key="8">
    <source>
        <dbReference type="Proteomes" id="UP000428260"/>
    </source>
</evidence>
<dbReference type="GO" id="GO:0016987">
    <property type="term" value="F:sigma factor activity"/>
    <property type="evidence" value="ECO:0007669"/>
    <property type="project" value="UniProtKB-KW"/>
</dbReference>
<dbReference type="AlphaFoldDB" id="A0A6I6JUD0"/>